<protein>
    <submittedName>
        <fullName evidence="7">Lipid A biosynthesis lauroyl acyltransferase</fullName>
    </submittedName>
</protein>
<dbReference type="PIRSF" id="PIRSF026649">
    <property type="entry name" value="MsbB"/>
    <property type="match status" value="1"/>
</dbReference>
<comment type="caution">
    <text evidence="7">The sequence shown here is derived from an EMBL/GenBank/DDBJ whole genome shotgun (WGS) entry which is preliminary data.</text>
</comment>
<dbReference type="PANTHER" id="PTHR30606">
    <property type="entry name" value="LIPID A BIOSYNTHESIS LAUROYL ACYLTRANSFERASE"/>
    <property type="match status" value="1"/>
</dbReference>
<evidence type="ECO:0000313" key="8">
    <source>
        <dbReference type="Proteomes" id="UP000319732"/>
    </source>
</evidence>
<keyword evidence="5" id="KW-0472">Membrane</keyword>
<gene>
    <name evidence="7" type="ORF">FKG94_20335</name>
</gene>
<evidence type="ECO:0000256" key="6">
    <source>
        <dbReference type="ARBA" id="ARBA00023315"/>
    </source>
</evidence>
<reference evidence="7 8" key="1">
    <citation type="submission" date="2019-06" db="EMBL/GenBank/DDBJ databases">
        <title>Whole genome sequence for Cellvibrionaceae sp. R142.</title>
        <authorList>
            <person name="Wang G."/>
        </authorList>
    </citation>
    <scope>NUCLEOTIDE SEQUENCE [LARGE SCALE GENOMIC DNA]</scope>
    <source>
        <strain evidence="7 8">R142</strain>
    </source>
</reference>
<dbReference type="InterPro" id="IPR004960">
    <property type="entry name" value="LipA_acyltrans"/>
</dbReference>
<keyword evidence="3" id="KW-0997">Cell inner membrane</keyword>
<dbReference type="CDD" id="cd07984">
    <property type="entry name" value="LPLAT_LABLAT-like"/>
    <property type="match status" value="1"/>
</dbReference>
<evidence type="ECO:0000256" key="4">
    <source>
        <dbReference type="ARBA" id="ARBA00022679"/>
    </source>
</evidence>
<evidence type="ECO:0000313" key="7">
    <source>
        <dbReference type="EMBL" id="TQV70682.1"/>
    </source>
</evidence>
<name>A0A545T0D8_9GAMM</name>
<keyword evidence="4 7" id="KW-0808">Transferase</keyword>
<keyword evidence="6 7" id="KW-0012">Acyltransferase</keyword>
<dbReference type="GO" id="GO:0009247">
    <property type="term" value="P:glycolipid biosynthetic process"/>
    <property type="evidence" value="ECO:0007669"/>
    <property type="project" value="UniProtKB-ARBA"/>
</dbReference>
<evidence type="ECO:0000256" key="1">
    <source>
        <dbReference type="ARBA" id="ARBA00004533"/>
    </source>
</evidence>
<comment type="subcellular location">
    <subcellularLocation>
        <location evidence="1">Cell inner membrane</location>
    </subcellularLocation>
</comment>
<accession>A0A545T0D8</accession>
<dbReference type="GO" id="GO:0005886">
    <property type="term" value="C:plasma membrane"/>
    <property type="evidence" value="ECO:0007669"/>
    <property type="project" value="UniProtKB-SubCell"/>
</dbReference>
<keyword evidence="8" id="KW-1185">Reference proteome</keyword>
<evidence type="ECO:0000256" key="5">
    <source>
        <dbReference type="ARBA" id="ARBA00023136"/>
    </source>
</evidence>
<dbReference type="PANTHER" id="PTHR30606:SF10">
    <property type="entry name" value="PHOSPHATIDYLINOSITOL MANNOSIDE ACYLTRANSFERASE"/>
    <property type="match status" value="1"/>
</dbReference>
<organism evidence="7 8">
    <name type="scientific">Exilibacterium tricleocarpae</name>
    <dbReference type="NCBI Taxonomy" id="2591008"/>
    <lineage>
        <taxon>Bacteria</taxon>
        <taxon>Pseudomonadati</taxon>
        <taxon>Pseudomonadota</taxon>
        <taxon>Gammaproteobacteria</taxon>
        <taxon>Cellvibrionales</taxon>
        <taxon>Cellvibrionaceae</taxon>
        <taxon>Exilibacterium</taxon>
    </lineage>
</organism>
<dbReference type="GO" id="GO:0016746">
    <property type="term" value="F:acyltransferase activity"/>
    <property type="evidence" value="ECO:0007669"/>
    <property type="project" value="UniProtKB-KW"/>
</dbReference>
<sequence>MTTIKGVLAKFLLWLTALLPLAVNRALGSLLGRVNYRLNTQMRKVTEENLRLCFPDLDDSARRELACRSLIETGKTLTEAGAIWHRRYDWLQRRVLSVTGARFLRDAIALQRGVIVLVPHLGNWEVVGLHLSEYTAVTSLYQPPKLPLLEAVIRRGRQQCGATLVPTNRSGVSAVLKVLRRGGVTAILPDQVPDRSSGGEFAEFFGVPALTMTLVNNLLGRIGCRVLMAYAKRVPGGFDIVFQPAHEDIYSSDDCIALTGLNRSVEQCVREIPSQYQWEYKRFKKRPPNEPRLYRFKN</sequence>
<dbReference type="OrthoDB" id="9803456at2"/>
<evidence type="ECO:0000256" key="3">
    <source>
        <dbReference type="ARBA" id="ARBA00022519"/>
    </source>
</evidence>
<dbReference type="AlphaFoldDB" id="A0A545T0D8"/>
<keyword evidence="2" id="KW-1003">Cell membrane</keyword>
<dbReference type="Proteomes" id="UP000319732">
    <property type="component" value="Unassembled WGS sequence"/>
</dbReference>
<dbReference type="EMBL" id="VHSG01000023">
    <property type="protein sequence ID" value="TQV70682.1"/>
    <property type="molecule type" value="Genomic_DNA"/>
</dbReference>
<dbReference type="RefSeq" id="WP_142928783.1">
    <property type="nucleotide sequence ID" value="NZ_ML660101.1"/>
</dbReference>
<dbReference type="Pfam" id="PF03279">
    <property type="entry name" value="Lip_A_acyltrans"/>
    <property type="match status" value="1"/>
</dbReference>
<proteinExistence type="predicted"/>
<evidence type="ECO:0000256" key="2">
    <source>
        <dbReference type="ARBA" id="ARBA00022475"/>
    </source>
</evidence>